<keyword evidence="1" id="KW-1133">Transmembrane helix</keyword>
<dbReference type="Pfam" id="PF12822">
    <property type="entry name" value="ECF_trnsprt"/>
    <property type="match status" value="1"/>
</dbReference>
<proteinExistence type="predicted"/>
<dbReference type="Proteomes" id="UP000824133">
    <property type="component" value="Unassembled WGS sequence"/>
</dbReference>
<feature type="transmembrane region" description="Helical" evidence="1">
    <location>
        <begin position="83"/>
        <end position="100"/>
    </location>
</feature>
<dbReference type="GO" id="GO:0022857">
    <property type="term" value="F:transmembrane transporter activity"/>
    <property type="evidence" value="ECO:0007669"/>
    <property type="project" value="InterPro"/>
</dbReference>
<evidence type="ECO:0000313" key="2">
    <source>
        <dbReference type="EMBL" id="HIY78826.1"/>
    </source>
</evidence>
<feature type="transmembrane region" description="Helical" evidence="1">
    <location>
        <begin position="146"/>
        <end position="167"/>
    </location>
</feature>
<name>A0A9D2CGZ2_9ACTN</name>
<dbReference type="AlphaFoldDB" id="A0A9D2CGZ2"/>
<organism evidence="2 3">
    <name type="scientific">Candidatus Olsenella excrementavium</name>
    <dbReference type="NCBI Taxonomy" id="2838709"/>
    <lineage>
        <taxon>Bacteria</taxon>
        <taxon>Bacillati</taxon>
        <taxon>Actinomycetota</taxon>
        <taxon>Coriobacteriia</taxon>
        <taxon>Coriobacteriales</taxon>
        <taxon>Atopobiaceae</taxon>
        <taxon>Olsenella</taxon>
    </lineage>
</organism>
<comment type="caution">
    <text evidence="2">The sequence shown here is derived from an EMBL/GenBank/DDBJ whole genome shotgun (WGS) entry which is preliminary data.</text>
</comment>
<protein>
    <submittedName>
        <fullName evidence="2">ECF transporter S component</fullName>
    </submittedName>
</protein>
<feature type="transmembrane region" description="Helical" evidence="1">
    <location>
        <begin position="52"/>
        <end position="77"/>
    </location>
</feature>
<keyword evidence="1" id="KW-0472">Membrane</keyword>
<accession>A0A9D2CGZ2</accession>
<feature type="transmembrane region" description="Helical" evidence="1">
    <location>
        <begin position="112"/>
        <end position="134"/>
    </location>
</feature>
<keyword evidence="1" id="KW-0812">Transmembrane</keyword>
<dbReference type="Gene3D" id="1.10.1760.20">
    <property type="match status" value="1"/>
</dbReference>
<evidence type="ECO:0000256" key="1">
    <source>
        <dbReference type="SAM" id="Phobius"/>
    </source>
</evidence>
<reference evidence="2" key="1">
    <citation type="journal article" date="2021" name="PeerJ">
        <title>Extensive microbial diversity within the chicken gut microbiome revealed by metagenomics and culture.</title>
        <authorList>
            <person name="Gilroy R."/>
            <person name="Ravi A."/>
            <person name="Getino M."/>
            <person name="Pursley I."/>
            <person name="Horton D.L."/>
            <person name="Alikhan N.F."/>
            <person name="Baker D."/>
            <person name="Gharbi K."/>
            <person name="Hall N."/>
            <person name="Watson M."/>
            <person name="Adriaenssens E.M."/>
            <person name="Foster-Nyarko E."/>
            <person name="Jarju S."/>
            <person name="Secka A."/>
            <person name="Antonio M."/>
            <person name="Oren A."/>
            <person name="Chaudhuri R.R."/>
            <person name="La Ragione R."/>
            <person name="Hildebrand F."/>
            <person name="Pallen M.J."/>
        </authorList>
    </citation>
    <scope>NUCLEOTIDE SEQUENCE</scope>
    <source>
        <strain evidence="2">ChiHjej10B9-743</strain>
    </source>
</reference>
<reference evidence="2" key="2">
    <citation type="submission" date="2021-04" db="EMBL/GenBank/DDBJ databases">
        <authorList>
            <person name="Gilroy R."/>
        </authorList>
    </citation>
    <scope>NUCLEOTIDE SEQUENCE</scope>
    <source>
        <strain evidence="2">ChiHjej10B9-743</strain>
    </source>
</reference>
<sequence>MSEKLTFGDKLKAQFSTKSLVLIPIAVGINLIGGTLCSMLKLPLFLDTVGTLVVACLSGPWVAALTGLLTNVFLGIVANPVNFPYAIVSVLVGLTAGYLARAGLFNKLWGVIVVWIAVTLVNSISAALITSFVFGGATGINGTSMITAAFVVALQDVLLSVFSSAIIENLIDKGISVLIAYAIWRKIPRRFISQYAMAGRDDAEGDVEELDDLDDSDAGL</sequence>
<evidence type="ECO:0000313" key="3">
    <source>
        <dbReference type="Proteomes" id="UP000824133"/>
    </source>
</evidence>
<feature type="transmembrane region" description="Helical" evidence="1">
    <location>
        <begin position="20"/>
        <end position="40"/>
    </location>
</feature>
<dbReference type="EMBL" id="DXCP01000001">
    <property type="protein sequence ID" value="HIY78826.1"/>
    <property type="molecule type" value="Genomic_DNA"/>
</dbReference>
<dbReference type="InterPro" id="IPR024529">
    <property type="entry name" value="ECF_trnsprt_substrate-spec"/>
</dbReference>
<gene>
    <name evidence="2" type="ORF">IAA42_00060</name>
</gene>